<protein>
    <recommendedName>
        <fullName evidence="3">Type IV pilus biogenesis protein PilM</fullName>
    </recommendedName>
</protein>
<evidence type="ECO:0000313" key="1">
    <source>
        <dbReference type="EMBL" id="AIJ07945.1"/>
    </source>
</evidence>
<reference evidence="1 2" key="1">
    <citation type="journal article" date="2012" name="PLoS ONE">
        <title>Edwardsiella comparative phylogenomics reveal the new intra/inter-species taxonomic relationships, virulence evolution and niche adaptation mechanisms.</title>
        <authorList>
            <person name="Yang M."/>
            <person name="Lv Y."/>
            <person name="Xiao J."/>
            <person name="Wu H."/>
            <person name="Zheng H."/>
            <person name="Liu Q."/>
            <person name="Zhang Y."/>
            <person name="Wang Q."/>
        </authorList>
    </citation>
    <scope>NUCLEOTIDE SEQUENCE [LARGE SCALE GENOMIC DNA]</scope>
    <source>
        <strain evidence="2">080813</strain>
    </source>
</reference>
<evidence type="ECO:0000313" key="2">
    <source>
        <dbReference type="Proteomes" id="UP000028681"/>
    </source>
</evidence>
<gene>
    <name evidence="1" type="ORF">ETEE_1494</name>
</gene>
<dbReference type="EMBL" id="CP006664">
    <property type="protein sequence ID" value="AIJ07945.1"/>
    <property type="molecule type" value="Genomic_DNA"/>
</dbReference>
<proteinExistence type="predicted"/>
<accession>A0A076LHG1</accession>
<dbReference type="Gene3D" id="3.30.420.380">
    <property type="match status" value="1"/>
</dbReference>
<dbReference type="Proteomes" id="UP000028681">
    <property type="component" value="Chromosome"/>
</dbReference>
<evidence type="ECO:0008006" key="3">
    <source>
        <dbReference type="Google" id="ProtNLM"/>
    </source>
</evidence>
<dbReference type="AlphaFoldDB" id="A0A076LHG1"/>
<dbReference type="GeneID" id="33939120"/>
<organism evidence="1 2">
    <name type="scientific">Edwardsiella anguillarum ET080813</name>
    <dbReference type="NCBI Taxonomy" id="667120"/>
    <lineage>
        <taxon>Bacteria</taxon>
        <taxon>Pseudomonadati</taxon>
        <taxon>Pseudomonadota</taxon>
        <taxon>Gammaproteobacteria</taxon>
        <taxon>Enterobacterales</taxon>
        <taxon>Hafniaceae</taxon>
        <taxon>Edwardsiella</taxon>
    </lineage>
</organism>
<name>A0A076LHG1_9GAMM</name>
<dbReference type="RefSeq" id="WP_034163868.1">
    <property type="nucleotide sequence ID" value="NZ_CP006664.1"/>
</dbReference>
<sequence length="276" mass="29685">MGSGHWRLGIDIQPAQLIAVALSARRDGIQLRGWWRLPLTADPDRDGLSPSLPAALAALRARLPRRLSVRAAFPAERAIRDTLAGSALPLTPWQRHRLLLAQGERQLMLPAHQMVCDFAPAPEGGGRWQVCAVHRAQRDRWCALFDSAGLPLQRLTLAPCALRRLARLAGESPAAPLIYGDGRRFCWIAPWGSPLQYGFVSLADGPEAACAQAVAALPPGVSDGVAPLRCGSDSGRRGWSGLRAVRHLVSPLPTDPAAFSLALGLAVMPESPPWMI</sequence>
<dbReference type="KEGG" id="ete:ETEE_1494"/>
<dbReference type="HOGENOM" id="CLU_083891_0_0_6"/>